<name>A0ACC2PA58_9HYME</name>
<reference evidence="1" key="1">
    <citation type="submission" date="2023-04" db="EMBL/GenBank/DDBJ databases">
        <title>A chromosome-level genome assembly of the parasitoid wasp Eretmocerus hayati.</title>
        <authorList>
            <person name="Zhong Y."/>
            <person name="Liu S."/>
            <person name="Liu Y."/>
        </authorList>
    </citation>
    <scope>NUCLEOTIDE SEQUENCE</scope>
    <source>
        <strain evidence="1">ZJU_SS_LIU_2023</strain>
    </source>
</reference>
<feature type="non-terminal residue" evidence="1">
    <location>
        <position position="1"/>
    </location>
</feature>
<protein>
    <submittedName>
        <fullName evidence="1">Uncharacterized protein</fullName>
    </submittedName>
</protein>
<keyword evidence="2" id="KW-1185">Reference proteome</keyword>
<comment type="caution">
    <text evidence="1">The sequence shown here is derived from an EMBL/GenBank/DDBJ whole genome shotgun (WGS) entry which is preliminary data.</text>
</comment>
<dbReference type="Proteomes" id="UP001239111">
    <property type="component" value="Chromosome 2"/>
</dbReference>
<sequence length="534" mass="60267">METFQEAAITMLREFRTLLHHSPLPLPGSRLLQLLALNMFAIETTQLKELQLEQGYRSELQERALVVSLQMFNLILERGVFLLKARLESDEQPRLIVVEDMQILLPAIKIWCDWMLCHSTIWNPPPSCTDYRVGPPGDTWSRLATMVNLLDKLEYPRNLLIQAKYAEGREDKLKLVRLPEDTTLSGFTPLMSNPQEPFYVDKEEDIEMVQVILRIHKIMFFGEVFLCGLETPVLKLQKSETGENEYVSVVDTSNHSEPGTPPEQSDSELMVESYSEDEDGSLSTSPRLSIGDTGYDSVTSSTTGPAGEIRSLIERKEELEKKQRRQDRHRQRVQAILQKSSLSVEIEVRPKHLVPDTNCFIDHLPALQNITRAMSAAQPVYTLMVPIVVLNELEGLSRGADLRDCGPTSRAALNPEHVARVAENAKAGLAFARSRNPAIRCLTTRGTVLTSSSFTVEEDPCQDGLTRNDDRILATCLNLCKSNKDQISSEEGQPRRLKRDVVLLTEDRNLRVKALARDVPVREVPDFIQWAGLG</sequence>
<evidence type="ECO:0000313" key="2">
    <source>
        <dbReference type="Proteomes" id="UP001239111"/>
    </source>
</evidence>
<gene>
    <name evidence="1" type="ORF">QAD02_016133</name>
</gene>
<evidence type="ECO:0000313" key="1">
    <source>
        <dbReference type="EMBL" id="KAJ8680346.1"/>
    </source>
</evidence>
<dbReference type="EMBL" id="CM056742">
    <property type="protein sequence ID" value="KAJ8680346.1"/>
    <property type="molecule type" value="Genomic_DNA"/>
</dbReference>
<proteinExistence type="predicted"/>
<accession>A0ACC2PA58</accession>
<organism evidence="1 2">
    <name type="scientific">Eretmocerus hayati</name>
    <dbReference type="NCBI Taxonomy" id="131215"/>
    <lineage>
        <taxon>Eukaryota</taxon>
        <taxon>Metazoa</taxon>
        <taxon>Ecdysozoa</taxon>
        <taxon>Arthropoda</taxon>
        <taxon>Hexapoda</taxon>
        <taxon>Insecta</taxon>
        <taxon>Pterygota</taxon>
        <taxon>Neoptera</taxon>
        <taxon>Endopterygota</taxon>
        <taxon>Hymenoptera</taxon>
        <taxon>Apocrita</taxon>
        <taxon>Proctotrupomorpha</taxon>
        <taxon>Chalcidoidea</taxon>
        <taxon>Aphelinidae</taxon>
        <taxon>Aphelininae</taxon>
        <taxon>Eretmocerus</taxon>
    </lineage>
</organism>